<dbReference type="AlphaFoldDB" id="A0A3L6ZSJ3"/>
<dbReference type="Proteomes" id="UP000275395">
    <property type="component" value="Unassembled WGS sequence"/>
</dbReference>
<gene>
    <name evidence="2" type="ORF">D9V30_00240</name>
</gene>
<sequence>MTSDLFELASVLNVTIEYSDLSDLGRDGDYNMQTNTIRLRDGMSHRLHRSVLAHELAHAKFGDTVSQFGPVNAKQEKRADEWAAARLIHPNDYRVAEYIHDGNVALVAQALDVVPSIVHAYQRTLLRCGDTLYEQARMGAGQWSRKMQVGNG</sequence>
<organism evidence="2 3">
    <name type="scientific">Mycetocola reblochoni</name>
    <dbReference type="NCBI Taxonomy" id="331618"/>
    <lineage>
        <taxon>Bacteria</taxon>
        <taxon>Bacillati</taxon>
        <taxon>Actinomycetota</taxon>
        <taxon>Actinomycetes</taxon>
        <taxon>Micrococcales</taxon>
        <taxon>Microbacteriaceae</taxon>
        <taxon>Mycetocola</taxon>
    </lineage>
</organism>
<evidence type="ECO:0000259" key="1">
    <source>
        <dbReference type="Pfam" id="PF06114"/>
    </source>
</evidence>
<dbReference type="Gene3D" id="1.10.10.2910">
    <property type="match status" value="1"/>
</dbReference>
<evidence type="ECO:0000313" key="3">
    <source>
        <dbReference type="Proteomes" id="UP000275395"/>
    </source>
</evidence>
<feature type="domain" description="IrrE N-terminal-like" evidence="1">
    <location>
        <begin position="11"/>
        <end position="94"/>
    </location>
</feature>
<dbReference type="RefSeq" id="WP_121657432.1">
    <property type="nucleotide sequence ID" value="NZ_RCUW01000001.1"/>
</dbReference>
<protein>
    <submittedName>
        <fullName evidence="2">ImmA/IrrE family metallo-endopeptidase</fullName>
    </submittedName>
</protein>
<dbReference type="EMBL" id="RCUW01000001">
    <property type="protein sequence ID" value="RLP70900.1"/>
    <property type="molecule type" value="Genomic_DNA"/>
</dbReference>
<dbReference type="InterPro" id="IPR010359">
    <property type="entry name" value="IrrE_HExxH"/>
</dbReference>
<accession>A0A3L6ZSJ3</accession>
<comment type="caution">
    <text evidence="2">The sequence shown here is derived from an EMBL/GenBank/DDBJ whole genome shotgun (WGS) entry which is preliminary data.</text>
</comment>
<name>A0A3L6ZSJ3_9MICO</name>
<dbReference type="Pfam" id="PF06114">
    <property type="entry name" value="Peptidase_M78"/>
    <property type="match status" value="1"/>
</dbReference>
<reference evidence="2 3" key="1">
    <citation type="submission" date="2018-10" db="EMBL/GenBank/DDBJ databases">
        <authorList>
            <person name="Li J."/>
        </authorList>
    </citation>
    <scope>NUCLEOTIDE SEQUENCE [LARGE SCALE GENOMIC DNA]</scope>
    <source>
        <strain evidence="2 3">JCM 30549</strain>
    </source>
</reference>
<proteinExistence type="predicted"/>
<evidence type="ECO:0000313" key="2">
    <source>
        <dbReference type="EMBL" id="RLP70900.1"/>
    </source>
</evidence>